<accession>A0A1I3EIR5</accession>
<evidence type="ECO:0000313" key="2">
    <source>
        <dbReference type="Proteomes" id="UP000183639"/>
    </source>
</evidence>
<dbReference type="Proteomes" id="UP000183639">
    <property type="component" value="Unassembled WGS sequence"/>
</dbReference>
<organism evidence="1 2">
    <name type="scientific">Selenomonas ruminantium</name>
    <dbReference type="NCBI Taxonomy" id="971"/>
    <lineage>
        <taxon>Bacteria</taxon>
        <taxon>Bacillati</taxon>
        <taxon>Bacillota</taxon>
        <taxon>Negativicutes</taxon>
        <taxon>Selenomonadales</taxon>
        <taxon>Selenomonadaceae</taxon>
        <taxon>Selenomonas</taxon>
    </lineage>
</organism>
<name>A0A1I3EIR5_SELRU</name>
<dbReference type="AlphaFoldDB" id="A0A1I3EIR5"/>
<protein>
    <submittedName>
        <fullName evidence="1">Protein-tyrosine phosphatase</fullName>
    </submittedName>
</protein>
<reference evidence="1 2" key="1">
    <citation type="submission" date="2016-10" db="EMBL/GenBank/DDBJ databases">
        <authorList>
            <person name="de Groot N.N."/>
        </authorList>
    </citation>
    <scope>NUCLEOTIDE SEQUENCE [LARGE SCALE GENOMIC DNA]</scope>
    <source>
        <strain evidence="1 2">Z108</strain>
    </source>
</reference>
<sequence>MKDMVVKAGLTGEILVESKACRTDEIGSDMHPGTKRVLRA</sequence>
<evidence type="ECO:0000313" key="1">
    <source>
        <dbReference type="EMBL" id="SFH98885.1"/>
    </source>
</evidence>
<gene>
    <name evidence="1" type="ORF">SAMN04487861_11070</name>
</gene>
<dbReference type="EMBL" id="FOQK01000010">
    <property type="protein sequence ID" value="SFH98885.1"/>
    <property type="molecule type" value="Genomic_DNA"/>
</dbReference>
<proteinExistence type="predicted"/>